<protein>
    <submittedName>
        <fullName evidence="1">Uncharacterized protein</fullName>
    </submittedName>
</protein>
<comment type="caution">
    <text evidence="1">The sequence shown here is derived from an EMBL/GenBank/DDBJ whole genome shotgun (WGS) entry which is preliminary data.</text>
</comment>
<organism evidence="1 2">
    <name type="scientific">Hyalomma asiaticum</name>
    <name type="common">Tick</name>
    <dbReference type="NCBI Taxonomy" id="266040"/>
    <lineage>
        <taxon>Eukaryota</taxon>
        <taxon>Metazoa</taxon>
        <taxon>Ecdysozoa</taxon>
        <taxon>Arthropoda</taxon>
        <taxon>Chelicerata</taxon>
        <taxon>Arachnida</taxon>
        <taxon>Acari</taxon>
        <taxon>Parasitiformes</taxon>
        <taxon>Ixodida</taxon>
        <taxon>Ixodoidea</taxon>
        <taxon>Ixodidae</taxon>
        <taxon>Hyalomminae</taxon>
        <taxon>Hyalomma</taxon>
    </lineage>
</organism>
<proteinExistence type="predicted"/>
<dbReference type="Proteomes" id="UP000821845">
    <property type="component" value="Chromosome 1"/>
</dbReference>
<evidence type="ECO:0000313" key="2">
    <source>
        <dbReference type="Proteomes" id="UP000821845"/>
    </source>
</evidence>
<name>A0ACB7TD46_HYAAI</name>
<keyword evidence="2" id="KW-1185">Reference proteome</keyword>
<evidence type="ECO:0000313" key="1">
    <source>
        <dbReference type="EMBL" id="KAH6944058.1"/>
    </source>
</evidence>
<dbReference type="EMBL" id="CM023481">
    <property type="protein sequence ID" value="KAH6944058.1"/>
    <property type="molecule type" value="Genomic_DNA"/>
</dbReference>
<sequence>MPPRIVCIKQIKVKEKVYSINAYYSVGDGYYKCVIHNLDREIMEKALNTMIVHSGNPRAMQTKQIKGSGSMVIVFEGYEVLNHVGFGGVLLKCYLYRRQMDLESHMPTSTVQFLSRLVLLKLPISRSFSWESTCAAICSPTGTYRARLYTYSLKHSYLPPEVARLFGALMPSEGHVKRVCRILRSEACQQVHFYTDCLQMVKCNELPAPIAQKGYLEDLRLASQTADFLWGNLHQYSGLGKDVKVLGDASIPKNVADLLRLGPKYCEHPDLDEMELFSLGRTAAGKASSRRSSTGGFVVMPRGLYKEKADAAINGNFNEVKGVVLTKVKSMAVQLCKKAGLSKLASSVRACKETSLSAFFNSDSQGTLPIPDHHFGAQNLAKRSGVAGWTADPTRHRQGVSPYGFMPLIFRSEITVRRGPPVSSRSPRVGAPQRSPLRDMELYRLVAPLSQRPLAARIETGPVGAFWVALWNLAGLTCDKASNLGVLEVVCRTALENGSVCNFLKLWYL</sequence>
<gene>
    <name evidence="1" type="ORF">HPB50_001485</name>
</gene>
<accession>A0ACB7TD46</accession>
<reference evidence="1" key="1">
    <citation type="submission" date="2020-05" db="EMBL/GenBank/DDBJ databases">
        <title>Large-scale comparative analyses of tick genomes elucidate their genetic diversity and vector capacities.</title>
        <authorList>
            <person name="Jia N."/>
            <person name="Wang J."/>
            <person name="Shi W."/>
            <person name="Du L."/>
            <person name="Sun Y."/>
            <person name="Zhan W."/>
            <person name="Jiang J."/>
            <person name="Wang Q."/>
            <person name="Zhang B."/>
            <person name="Ji P."/>
            <person name="Sakyi L.B."/>
            <person name="Cui X."/>
            <person name="Yuan T."/>
            <person name="Jiang B."/>
            <person name="Yang W."/>
            <person name="Lam T.T.-Y."/>
            <person name="Chang Q."/>
            <person name="Ding S."/>
            <person name="Wang X."/>
            <person name="Zhu J."/>
            <person name="Ruan X."/>
            <person name="Zhao L."/>
            <person name="Wei J."/>
            <person name="Que T."/>
            <person name="Du C."/>
            <person name="Cheng J."/>
            <person name="Dai P."/>
            <person name="Han X."/>
            <person name="Huang E."/>
            <person name="Gao Y."/>
            <person name="Liu J."/>
            <person name="Shao H."/>
            <person name="Ye R."/>
            <person name="Li L."/>
            <person name="Wei W."/>
            <person name="Wang X."/>
            <person name="Wang C."/>
            <person name="Yang T."/>
            <person name="Huo Q."/>
            <person name="Li W."/>
            <person name="Guo W."/>
            <person name="Chen H."/>
            <person name="Zhou L."/>
            <person name="Ni X."/>
            <person name="Tian J."/>
            <person name="Zhou Y."/>
            <person name="Sheng Y."/>
            <person name="Liu T."/>
            <person name="Pan Y."/>
            <person name="Xia L."/>
            <person name="Li J."/>
            <person name="Zhao F."/>
            <person name="Cao W."/>
        </authorList>
    </citation>
    <scope>NUCLEOTIDE SEQUENCE</scope>
    <source>
        <strain evidence="1">Hyas-2018</strain>
    </source>
</reference>